<dbReference type="STRING" id="1198029.A0A1U7LS28"/>
<accession>A0A1U7LS28</accession>
<evidence type="ECO:0000313" key="3">
    <source>
        <dbReference type="EMBL" id="OLL25428.1"/>
    </source>
</evidence>
<feature type="compositionally biased region" description="Polar residues" evidence="1">
    <location>
        <begin position="485"/>
        <end position="496"/>
    </location>
</feature>
<evidence type="ECO:0000256" key="1">
    <source>
        <dbReference type="SAM" id="MobiDB-lite"/>
    </source>
</evidence>
<dbReference type="GO" id="GO:0005979">
    <property type="term" value="P:regulation of glycogen biosynthetic process"/>
    <property type="evidence" value="ECO:0007669"/>
    <property type="project" value="TreeGrafter"/>
</dbReference>
<feature type="region of interest" description="Disordered" evidence="1">
    <location>
        <begin position="598"/>
        <end position="655"/>
    </location>
</feature>
<dbReference type="Proteomes" id="UP000186594">
    <property type="component" value="Unassembled WGS sequence"/>
</dbReference>
<dbReference type="InterPro" id="IPR038175">
    <property type="entry name" value="CBM21_dom_sf"/>
</dbReference>
<dbReference type="OMA" id="WQTISEV"/>
<name>A0A1U7LS28_NEOID</name>
<dbReference type="EMBL" id="LXFE01000411">
    <property type="protein sequence ID" value="OLL25428.1"/>
    <property type="molecule type" value="Genomic_DNA"/>
</dbReference>
<dbReference type="AlphaFoldDB" id="A0A1U7LS28"/>
<proteinExistence type="predicted"/>
<dbReference type="PANTHER" id="PTHR12307:SF36">
    <property type="entry name" value="GLYCOGEN-BINDING SUBUNIT 76A"/>
    <property type="match status" value="1"/>
</dbReference>
<feature type="compositionally biased region" description="Low complexity" evidence="1">
    <location>
        <begin position="617"/>
        <end position="640"/>
    </location>
</feature>
<dbReference type="InterPro" id="IPR050782">
    <property type="entry name" value="PP1_regulatory_subunit_3"/>
</dbReference>
<organism evidence="3 4">
    <name type="scientific">Neolecta irregularis (strain DAH-3)</name>
    <dbReference type="NCBI Taxonomy" id="1198029"/>
    <lineage>
        <taxon>Eukaryota</taxon>
        <taxon>Fungi</taxon>
        <taxon>Dikarya</taxon>
        <taxon>Ascomycota</taxon>
        <taxon>Taphrinomycotina</taxon>
        <taxon>Neolectales</taxon>
        <taxon>Neolectaceae</taxon>
        <taxon>Neolecta</taxon>
    </lineage>
</organism>
<sequence>MPYTPPGFPPAEVSRRTPSQKGLAAAPRHHRRSSSVTSKPAPLQKSASFATKAQTQLELSRGPVSPPDSNHTSDDDAADHVPTGRKLDNLHELQEAIRAIPQRRASSPPGSPKPQPFNSFKVLSHHRSSSDTLTLDLSCLSLVNFNNSSDSDQDPFKPLRMIRKKSGELVRPSLRSPSSSRRPKSAPATPAYKSVTFSSDLEHVRHFHQSERPIAVSTEASPTDYFSDQEFPLVKSPPSDNLAIELPNFPVDTLTRKTAPVRLEHLKLSSDKKNLLGKVAVRNLAFNKWVAVRFTVDYWQTISEVAAEFDDDVRRKDREAGIDWFSFCIKLQDLANLDKKKMFLCVRYNVNALEYWDNNNSFNYQIEFRRRPRLHSRRQSHPGTSQPSLEIERDDFFGDVRPSWTSNNSDTKHRNTDIPLSQSQKTAAIQLVSSFDESNTSLPLKSGKNAGTLSNRYDFGASLNAARRTRPRAESTGAIKPPSVLKQTSGDTTSAQAPHLFVQSPSPETRCERSSLSVSRADVSAEPTAKLNPSAVSAAENKNTRPDMNSGQYWDFVKTYCFFQGGNNKSTNKSAEGQVKTPANSLLSSAQVGLSIANFTPPTSSEGHDQQIPTFESYYTTSSGSNSSSNSSRHPSGHTSPAVTLGPVHSPLIRS</sequence>
<feature type="region of interest" description="Disordered" evidence="1">
    <location>
        <begin position="402"/>
        <end position="423"/>
    </location>
</feature>
<keyword evidence="4" id="KW-1185">Reference proteome</keyword>
<comment type="caution">
    <text evidence="3">The sequence shown here is derived from an EMBL/GenBank/DDBJ whole genome shotgun (WGS) entry which is preliminary data.</text>
</comment>
<feature type="region of interest" description="Disordered" evidence="1">
    <location>
        <begin position="164"/>
        <end position="191"/>
    </location>
</feature>
<feature type="region of interest" description="Disordered" evidence="1">
    <location>
        <begin position="466"/>
        <end position="549"/>
    </location>
</feature>
<dbReference type="Gene3D" id="2.60.40.2440">
    <property type="entry name" value="Carbohydrate binding type-21 domain"/>
    <property type="match status" value="1"/>
</dbReference>
<evidence type="ECO:0000259" key="2">
    <source>
        <dbReference type="PROSITE" id="PS51159"/>
    </source>
</evidence>
<reference evidence="3 4" key="1">
    <citation type="submission" date="2016-04" db="EMBL/GenBank/DDBJ databases">
        <title>Evolutionary innovation and constraint leading to complex multicellularity in the Ascomycota.</title>
        <authorList>
            <person name="Cisse O."/>
            <person name="Nguyen A."/>
            <person name="Hewitt D.A."/>
            <person name="Jedd G."/>
            <person name="Stajich J.E."/>
        </authorList>
    </citation>
    <scope>NUCLEOTIDE SEQUENCE [LARGE SCALE GENOMIC DNA]</scope>
    <source>
        <strain evidence="3 4">DAH-3</strain>
    </source>
</reference>
<dbReference type="GO" id="GO:2001069">
    <property type="term" value="F:glycogen binding"/>
    <property type="evidence" value="ECO:0007669"/>
    <property type="project" value="TreeGrafter"/>
</dbReference>
<feature type="region of interest" description="Disordered" evidence="1">
    <location>
        <begin position="373"/>
        <end position="392"/>
    </location>
</feature>
<gene>
    <name evidence="3" type="ORF">NEOLI_000524</name>
</gene>
<dbReference type="PROSITE" id="PS51159">
    <property type="entry name" value="CBM21"/>
    <property type="match status" value="1"/>
</dbReference>
<dbReference type="GO" id="GO:0008157">
    <property type="term" value="F:protein phosphatase 1 binding"/>
    <property type="evidence" value="ECO:0007669"/>
    <property type="project" value="TreeGrafter"/>
</dbReference>
<evidence type="ECO:0000313" key="4">
    <source>
        <dbReference type="Proteomes" id="UP000186594"/>
    </source>
</evidence>
<dbReference type="InterPro" id="IPR005036">
    <property type="entry name" value="CBM21_dom"/>
</dbReference>
<dbReference type="Pfam" id="PF03370">
    <property type="entry name" value="CBM_21"/>
    <property type="match status" value="1"/>
</dbReference>
<dbReference type="PANTHER" id="PTHR12307">
    <property type="entry name" value="PROTEIN PHOSPHATASE 1 REGULATORY SUBUNIT"/>
    <property type="match status" value="1"/>
</dbReference>
<feature type="region of interest" description="Disordered" evidence="1">
    <location>
        <begin position="1"/>
        <end position="83"/>
    </location>
</feature>
<dbReference type="OrthoDB" id="1881at2759"/>
<dbReference type="GO" id="GO:0000164">
    <property type="term" value="C:protein phosphatase type 1 complex"/>
    <property type="evidence" value="ECO:0007669"/>
    <property type="project" value="TreeGrafter"/>
</dbReference>
<feature type="domain" description="CBM21" evidence="2">
    <location>
        <begin position="253"/>
        <end position="367"/>
    </location>
</feature>
<protein>
    <submittedName>
        <fullName evidence="3">Protein phosphatase 1 regulatory subunit 3A</fullName>
    </submittedName>
</protein>
<feature type="compositionally biased region" description="Polar residues" evidence="1">
    <location>
        <begin position="45"/>
        <end position="58"/>
    </location>
</feature>
<feature type="compositionally biased region" description="Low complexity" evidence="1">
    <location>
        <begin position="171"/>
        <end position="191"/>
    </location>
</feature>